<dbReference type="AlphaFoldDB" id="L8JFG1"/>
<dbReference type="PATRIC" id="fig|1056511.3.peg.1526"/>
<reference evidence="1 2" key="1">
    <citation type="submission" date="2012-12" db="EMBL/GenBank/DDBJ databases">
        <title>Genome Assembly of Photobacterium sp. AK15.</title>
        <authorList>
            <person name="Khatri I."/>
            <person name="Vaidya B."/>
            <person name="Srinivas T.N.R."/>
            <person name="Subramanian S."/>
            <person name="Pinnaka A."/>
        </authorList>
    </citation>
    <scope>NUCLEOTIDE SEQUENCE [LARGE SCALE GENOMIC DNA]</scope>
    <source>
        <strain evidence="1 2">AK15</strain>
    </source>
</reference>
<dbReference type="EMBL" id="AMZO01000006">
    <property type="protein sequence ID" value="ELR66988.1"/>
    <property type="molecule type" value="Genomic_DNA"/>
</dbReference>
<keyword evidence="2" id="KW-1185">Reference proteome</keyword>
<dbReference type="Proteomes" id="UP000011134">
    <property type="component" value="Unassembled WGS sequence"/>
</dbReference>
<evidence type="ECO:0000313" key="2">
    <source>
        <dbReference type="Proteomes" id="UP000011134"/>
    </source>
</evidence>
<name>L8JFG1_9GAMM</name>
<organism evidence="1 2">
    <name type="scientific">Photobacterium marinum</name>
    <dbReference type="NCBI Taxonomy" id="1056511"/>
    <lineage>
        <taxon>Bacteria</taxon>
        <taxon>Pseudomonadati</taxon>
        <taxon>Pseudomonadota</taxon>
        <taxon>Gammaproteobacteria</taxon>
        <taxon>Vibrionales</taxon>
        <taxon>Vibrionaceae</taxon>
        <taxon>Photobacterium</taxon>
    </lineage>
</organism>
<comment type="caution">
    <text evidence="1">The sequence shown here is derived from an EMBL/GenBank/DDBJ whole genome shotgun (WGS) entry which is preliminary data.</text>
</comment>
<evidence type="ECO:0000313" key="1">
    <source>
        <dbReference type="EMBL" id="ELR66988.1"/>
    </source>
</evidence>
<sequence>MSTHIADFTINNGMLVSSSGDAIAYDPVKSIAIGEPGTNINNSSPGSDSVGFIIQNTADGTKINTQTIMDIEADISGYNQQTIFRNRLENSILYSGY</sequence>
<accession>L8JFG1</accession>
<protein>
    <submittedName>
        <fullName evidence="1">Uncharacterized protein</fullName>
    </submittedName>
</protein>
<gene>
    <name evidence="1" type="ORF">C942_04692</name>
</gene>
<proteinExistence type="predicted"/>